<accession>A0A2G9GI78</accession>
<dbReference type="AlphaFoldDB" id="A0A2G9GI78"/>
<dbReference type="Pfam" id="PF00067">
    <property type="entry name" value="p450"/>
    <property type="match status" value="1"/>
</dbReference>
<dbReference type="InterPro" id="IPR002401">
    <property type="entry name" value="Cyt_P450_E_grp-I"/>
</dbReference>
<proteinExistence type="predicted"/>
<name>A0A2G9GI78_9LAMI</name>
<keyword evidence="3" id="KW-0479">Metal-binding</keyword>
<feature type="binding site" description="axial binding residue" evidence="3">
    <location>
        <position position="120"/>
    </location>
    <ligand>
        <name>heme</name>
        <dbReference type="ChEBI" id="CHEBI:30413"/>
    </ligand>
    <ligandPart>
        <name>Fe</name>
        <dbReference type="ChEBI" id="CHEBI:18248"/>
    </ligandPart>
</feature>
<comment type="caution">
    <text evidence="4">The sequence shown here is derived from an EMBL/GenBank/DDBJ whole genome shotgun (WGS) entry which is preliminary data.</text>
</comment>
<reference evidence="5" key="1">
    <citation type="journal article" date="2018" name="Gigascience">
        <title>Genome assembly of the Pink Ipe (Handroanthus impetiginosus, Bignoniaceae), a highly valued, ecologically keystone Neotropical timber forest tree.</title>
        <authorList>
            <person name="Silva-Junior O.B."/>
            <person name="Grattapaglia D."/>
            <person name="Novaes E."/>
            <person name="Collevatti R.G."/>
        </authorList>
    </citation>
    <scope>NUCLEOTIDE SEQUENCE [LARGE SCALE GENOMIC DNA]</scope>
    <source>
        <strain evidence="5">cv. UFG-1</strain>
    </source>
</reference>
<keyword evidence="3" id="KW-0349">Heme</keyword>
<evidence type="ECO:0000313" key="5">
    <source>
        <dbReference type="Proteomes" id="UP000231279"/>
    </source>
</evidence>
<organism evidence="4 5">
    <name type="scientific">Handroanthus impetiginosus</name>
    <dbReference type="NCBI Taxonomy" id="429701"/>
    <lineage>
        <taxon>Eukaryota</taxon>
        <taxon>Viridiplantae</taxon>
        <taxon>Streptophyta</taxon>
        <taxon>Embryophyta</taxon>
        <taxon>Tracheophyta</taxon>
        <taxon>Spermatophyta</taxon>
        <taxon>Magnoliopsida</taxon>
        <taxon>eudicotyledons</taxon>
        <taxon>Gunneridae</taxon>
        <taxon>Pentapetalae</taxon>
        <taxon>asterids</taxon>
        <taxon>lamiids</taxon>
        <taxon>Lamiales</taxon>
        <taxon>Bignoniaceae</taxon>
        <taxon>Crescentiina</taxon>
        <taxon>Tabebuia alliance</taxon>
        <taxon>Handroanthus</taxon>
    </lineage>
</organism>
<evidence type="ECO:0000256" key="3">
    <source>
        <dbReference type="PIRSR" id="PIRSR602401-1"/>
    </source>
</evidence>
<dbReference type="SUPFAM" id="SSF48264">
    <property type="entry name" value="Cytochrome P450"/>
    <property type="match status" value="1"/>
</dbReference>
<dbReference type="GO" id="GO:0004497">
    <property type="term" value="F:monooxygenase activity"/>
    <property type="evidence" value="ECO:0007669"/>
    <property type="project" value="InterPro"/>
</dbReference>
<evidence type="ECO:0000256" key="2">
    <source>
        <dbReference type="ARBA" id="ARBA00023002"/>
    </source>
</evidence>
<keyword evidence="5" id="KW-1185">Reference proteome</keyword>
<sequence>MIILDTRHTVVGKTDTSSNTIKYALAEVMNKPEVLRKVSATFAPGPPLLVPHCPSNTSNAAGYTIPKGALVFVNIWAIHRGPSIWDNPLEFYLERFLDGKWDYSGNNFCYFPFRSGQRICARISMAERMFMYSLASLVHSFEWNLPAGERMDLSEKFGIVLEKKMPLIAIPTPRLSNPSLYE</sequence>
<dbReference type="InterPro" id="IPR036396">
    <property type="entry name" value="Cyt_P450_sf"/>
</dbReference>
<dbReference type="Proteomes" id="UP000231279">
    <property type="component" value="Unassembled WGS sequence"/>
</dbReference>
<comment type="cofactor">
    <cofactor evidence="3">
        <name>heme</name>
        <dbReference type="ChEBI" id="CHEBI:30413"/>
    </cofactor>
</comment>
<dbReference type="OrthoDB" id="908945at2759"/>
<evidence type="ECO:0000313" key="4">
    <source>
        <dbReference type="EMBL" id="PIN04895.1"/>
    </source>
</evidence>
<dbReference type="PRINTS" id="PR00463">
    <property type="entry name" value="EP450I"/>
</dbReference>
<dbReference type="PANTHER" id="PTHR47951">
    <property type="entry name" value="OS08G0547900 PROTEIN"/>
    <property type="match status" value="1"/>
</dbReference>
<dbReference type="InterPro" id="IPR001128">
    <property type="entry name" value="Cyt_P450"/>
</dbReference>
<evidence type="ECO:0000256" key="1">
    <source>
        <dbReference type="ARBA" id="ARBA00004167"/>
    </source>
</evidence>
<comment type="subcellular location">
    <subcellularLocation>
        <location evidence="1">Membrane</location>
        <topology evidence="1">Single-pass membrane protein</topology>
    </subcellularLocation>
</comment>
<gene>
    <name evidence="4" type="ORF">CDL12_22566</name>
</gene>
<dbReference type="PANTHER" id="PTHR47951:SF3">
    <property type="entry name" value="CYTOCHROME P450, FAMILY 706, SUBFAMILY A, POLYPEPTIDE 4"/>
    <property type="match status" value="1"/>
</dbReference>
<protein>
    <submittedName>
        <fullName evidence="4">Uncharacterized protein</fullName>
    </submittedName>
</protein>
<dbReference type="Gene3D" id="1.10.630.10">
    <property type="entry name" value="Cytochrome P450"/>
    <property type="match status" value="1"/>
</dbReference>
<dbReference type="GO" id="GO:0016705">
    <property type="term" value="F:oxidoreductase activity, acting on paired donors, with incorporation or reduction of molecular oxygen"/>
    <property type="evidence" value="ECO:0007669"/>
    <property type="project" value="InterPro"/>
</dbReference>
<keyword evidence="2" id="KW-0560">Oxidoreductase</keyword>
<dbReference type="GO" id="GO:0016020">
    <property type="term" value="C:membrane"/>
    <property type="evidence" value="ECO:0007669"/>
    <property type="project" value="UniProtKB-SubCell"/>
</dbReference>
<dbReference type="GO" id="GO:0020037">
    <property type="term" value="F:heme binding"/>
    <property type="evidence" value="ECO:0007669"/>
    <property type="project" value="InterPro"/>
</dbReference>
<dbReference type="GO" id="GO:0005506">
    <property type="term" value="F:iron ion binding"/>
    <property type="evidence" value="ECO:0007669"/>
    <property type="project" value="InterPro"/>
</dbReference>
<keyword evidence="3" id="KW-0408">Iron</keyword>
<dbReference type="EMBL" id="NKXS01004974">
    <property type="protein sequence ID" value="PIN04895.1"/>
    <property type="molecule type" value="Genomic_DNA"/>
</dbReference>
<dbReference type="STRING" id="429701.A0A2G9GI78"/>